<dbReference type="SUPFAM" id="SSF47413">
    <property type="entry name" value="lambda repressor-like DNA-binding domains"/>
    <property type="match status" value="1"/>
</dbReference>
<accession>A0ABR8GTW8</accession>
<evidence type="ECO:0000313" key="3">
    <source>
        <dbReference type="Proteomes" id="UP000660380"/>
    </source>
</evidence>
<dbReference type="InterPro" id="IPR039060">
    <property type="entry name" value="Antitox_HigA"/>
</dbReference>
<reference evidence="2 3" key="1">
    <citation type="journal article" date="2020" name="ISME J.">
        <title>Comparative genomics reveals insights into cyanobacterial evolution and habitat adaptation.</title>
        <authorList>
            <person name="Chen M.Y."/>
            <person name="Teng W.K."/>
            <person name="Zhao L."/>
            <person name="Hu C.X."/>
            <person name="Zhou Y.K."/>
            <person name="Han B.P."/>
            <person name="Song L.R."/>
            <person name="Shu W.S."/>
        </authorList>
    </citation>
    <scope>NUCLEOTIDE SEQUENCE [LARGE SCALE GENOMIC DNA]</scope>
    <source>
        <strain evidence="2 3">FACHB-248</strain>
    </source>
</reference>
<dbReference type="PANTHER" id="PTHR40455">
    <property type="entry name" value="ANTITOXIN HIGA"/>
    <property type="match status" value="1"/>
</dbReference>
<dbReference type="PANTHER" id="PTHR40455:SF1">
    <property type="entry name" value="ANTITOXIN HIGA"/>
    <property type="match status" value="1"/>
</dbReference>
<dbReference type="PROSITE" id="PS50943">
    <property type="entry name" value="HTH_CROC1"/>
    <property type="match status" value="1"/>
</dbReference>
<sequence length="143" mass="16676">MAYNDISYQELLTYFPPRPIKSDEDFEKTQKIIDKLLDKGELGEEEEDYLNILGMLIHEYEEQQDLVPDIYGIELLKVLVEELNLKQKDLVPIFKTESIVSDVLKGKRKLTVEHIQKLGEFFKVSPAVFFPVNPSERNFLELA</sequence>
<dbReference type="InterPro" id="IPR010982">
    <property type="entry name" value="Lambda_DNA-bd_dom_sf"/>
</dbReference>
<organism evidence="2 3">
    <name type="scientific">Scytonema hofmannii FACHB-248</name>
    <dbReference type="NCBI Taxonomy" id="1842502"/>
    <lineage>
        <taxon>Bacteria</taxon>
        <taxon>Bacillati</taxon>
        <taxon>Cyanobacteriota</taxon>
        <taxon>Cyanophyceae</taxon>
        <taxon>Nostocales</taxon>
        <taxon>Scytonemataceae</taxon>
        <taxon>Scytonema</taxon>
    </lineage>
</organism>
<evidence type="ECO:0000313" key="2">
    <source>
        <dbReference type="EMBL" id="MBD2606163.1"/>
    </source>
</evidence>
<keyword evidence="3" id="KW-1185">Reference proteome</keyword>
<dbReference type="EMBL" id="JACJTA010000035">
    <property type="protein sequence ID" value="MBD2606163.1"/>
    <property type="molecule type" value="Genomic_DNA"/>
</dbReference>
<proteinExistence type="predicted"/>
<dbReference type="Gene3D" id="1.10.260.40">
    <property type="entry name" value="lambda repressor-like DNA-binding domains"/>
    <property type="match status" value="1"/>
</dbReference>
<comment type="caution">
    <text evidence="2">The sequence shown here is derived from an EMBL/GenBank/DDBJ whole genome shotgun (WGS) entry which is preliminary data.</text>
</comment>
<protein>
    <submittedName>
        <fullName evidence="2">Transcriptional regulator</fullName>
    </submittedName>
</protein>
<dbReference type="InterPro" id="IPR001387">
    <property type="entry name" value="Cro/C1-type_HTH"/>
</dbReference>
<dbReference type="Proteomes" id="UP000660380">
    <property type="component" value="Unassembled WGS sequence"/>
</dbReference>
<name>A0ABR8GTW8_9CYAN</name>
<gene>
    <name evidence="2" type="ORF">H6G81_16920</name>
</gene>
<evidence type="ECO:0000259" key="1">
    <source>
        <dbReference type="PROSITE" id="PS50943"/>
    </source>
</evidence>
<feature type="domain" description="HTH cro/C1-type" evidence="1">
    <location>
        <begin position="76"/>
        <end position="129"/>
    </location>
</feature>